<proteinExistence type="predicted"/>
<accession>A0ABD2AL98</accession>
<evidence type="ECO:0000313" key="1">
    <source>
        <dbReference type="EMBL" id="KAL2721384.1"/>
    </source>
</evidence>
<keyword evidence="2" id="KW-1185">Reference proteome</keyword>
<sequence>MQINPEKNNTIITYKQGPPVPQITPGELILTSNSIRSLQDLHHFFTRLSRKSNNVCAPINNTQLESVIEQDFLEKMPAVPARYLQIYRIGSSYLYYLV</sequence>
<gene>
    <name evidence="1" type="ORF">V1477_020204</name>
</gene>
<comment type="caution">
    <text evidence="1">The sequence shown here is derived from an EMBL/GenBank/DDBJ whole genome shotgun (WGS) entry which is preliminary data.</text>
</comment>
<dbReference type="AlphaFoldDB" id="A0ABD2AL98"/>
<protein>
    <submittedName>
        <fullName evidence="1">Protein dopey-1 isoform X1</fullName>
    </submittedName>
</protein>
<reference evidence="1 2" key="1">
    <citation type="journal article" date="2024" name="Ann. Entomol. Soc. Am.">
        <title>Genomic analyses of the southern and eastern yellowjacket wasps (Hymenoptera: Vespidae) reveal evolutionary signatures of social life.</title>
        <authorList>
            <person name="Catto M.A."/>
            <person name="Caine P.B."/>
            <person name="Orr S.E."/>
            <person name="Hunt B.G."/>
            <person name="Goodisman M.A.D."/>
        </authorList>
    </citation>
    <scope>NUCLEOTIDE SEQUENCE [LARGE SCALE GENOMIC DNA]</scope>
    <source>
        <strain evidence="1">232</strain>
        <tissue evidence="1">Head and thorax</tissue>
    </source>
</reference>
<dbReference type="EMBL" id="JAYRBN010000116">
    <property type="protein sequence ID" value="KAL2721384.1"/>
    <property type="molecule type" value="Genomic_DNA"/>
</dbReference>
<organism evidence="1 2">
    <name type="scientific">Vespula maculifrons</name>
    <name type="common">Eastern yellow jacket</name>
    <name type="synonym">Wasp</name>
    <dbReference type="NCBI Taxonomy" id="7453"/>
    <lineage>
        <taxon>Eukaryota</taxon>
        <taxon>Metazoa</taxon>
        <taxon>Ecdysozoa</taxon>
        <taxon>Arthropoda</taxon>
        <taxon>Hexapoda</taxon>
        <taxon>Insecta</taxon>
        <taxon>Pterygota</taxon>
        <taxon>Neoptera</taxon>
        <taxon>Endopterygota</taxon>
        <taxon>Hymenoptera</taxon>
        <taxon>Apocrita</taxon>
        <taxon>Aculeata</taxon>
        <taxon>Vespoidea</taxon>
        <taxon>Vespidae</taxon>
        <taxon>Vespinae</taxon>
        <taxon>Vespula</taxon>
    </lineage>
</organism>
<name>A0ABD2AL98_VESMC</name>
<evidence type="ECO:0000313" key="2">
    <source>
        <dbReference type="Proteomes" id="UP001607303"/>
    </source>
</evidence>
<dbReference type="Proteomes" id="UP001607303">
    <property type="component" value="Unassembled WGS sequence"/>
</dbReference>